<dbReference type="HOGENOM" id="CLU_806991_0_0_1"/>
<dbReference type="GeneID" id="19881991"/>
<dbReference type="EMBL" id="JH370140">
    <property type="protein sequence ID" value="ELA41647.1"/>
    <property type="molecule type" value="Genomic_DNA"/>
</dbReference>
<dbReference type="InterPro" id="IPR000504">
    <property type="entry name" value="RRM_dom"/>
</dbReference>
<proteinExistence type="predicted"/>
<dbReference type="PROSITE" id="PS50102">
    <property type="entry name" value="RRM"/>
    <property type="match status" value="2"/>
</dbReference>
<feature type="compositionally biased region" description="Acidic residues" evidence="3">
    <location>
        <begin position="15"/>
        <end position="28"/>
    </location>
</feature>
<dbReference type="AlphaFoldDB" id="L2GMX2"/>
<name>L2GMX2_VITCO</name>
<dbReference type="SMART" id="SM00360">
    <property type="entry name" value="RRM"/>
    <property type="match status" value="2"/>
</dbReference>
<feature type="compositionally biased region" description="Polar residues" evidence="3">
    <location>
        <begin position="326"/>
        <end position="335"/>
    </location>
</feature>
<dbReference type="InterPro" id="IPR052462">
    <property type="entry name" value="SLIRP/GR-RBP-like"/>
</dbReference>
<dbReference type="OMA" id="WNCFSEC"/>
<evidence type="ECO:0000259" key="4">
    <source>
        <dbReference type="PROSITE" id="PS50102"/>
    </source>
</evidence>
<dbReference type="InterPro" id="IPR012677">
    <property type="entry name" value="Nucleotide-bd_a/b_plait_sf"/>
</dbReference>
<dbReference type="Pfam" id="PF00076">
    <property type="entry name" value="RRM_1"/>
    <property type="match status" value="2"/>
</dbReference>
<evidence type="ECO:0000256" key="3">
    <source>
        <dbReference type="SAM" id="MobiDB-lite"/>
    </source>
</evidence>
<dbReference type="VEuPathDB" id="MicrosporidiaDB:VICG_01280"/>
<feature type="compositionally biased region" description="Basic and acidic residues" evidence="3">
    <location>
        <begin position="292"/>
        <end position="324"/>
    </location>
</feature>
<organism evidence="5 6">
    <name type="scientific">Vittaforma corneae (strain ATCC 50505)</name>
    <name type="common">Microsporidian parasite</name>
    <name type="synonym">Nosema corneum</name>
    <dbReference type="NCBI Taxonomy" id="993615"/>
    <lineage>
        <taxon>Eukaryota</taxon>
        <taxon>Fungi</taxon>
        <taxon>Fungi incertae sedis</taxon>
        <taxon>Microsporidia</taxon>
        <taxon>Nosematidae</taxon>
        <taxon>Vittaforma</taxon>
    </lineage>
</organism>
<accession>L2GMX2</accession>
<evidence type="ECO:0000313" key="5">
    <source>
        <dbReference type="EMBL" id="ELA41647.1"/>
    </source>
</evidence>
<feature type="compositionally biased region" description="Acidic residues" evidence="3">
    <location>
        <begin position="41"/>
        <end position="57"/>
    </location>
</feature>
<keyword evidence="6" id="KW-1185">Reference proteome</keyword>
<dbReference type="CDD" id="cd00590">
    <property type="entry name" value="RRM_SF"/>
    <property type="match status" value="1"/>
</dbReference>
<feature type="compositionally biased region" description="Acidic residues" evidence="3">
    <location>
        <begin position="64"/>
        <end position="90"/>
    </location>
</feature>
<sequence length="344" mass="39760">MKKSSSLNKKPVWNDESEETSFSDEECSGSELEYSDNQIEQAEEMLEDVEVSGEETVSESNVSSEEELSDAVETTNEDETQSGSEEECDEETQRTVFIKDIGYDLREDDLRQQMQRLGEVIRVTIPMTHDLRRNKGFAYVEFKRLADAQKALKLDGTELLGRKVAVFQAKPRENRKIYTLFVKNLSYTTTKSELKEYFERFGKIYNISLPVDNENTERNKGFCFIEYTEPDPITRALKGKHTLNERTLYVIEGNKNEDRNKKRSTDRLYGRSKNTNSDESSDISQSSHKSRFQKENKFNSKGDKNKKFDDSKKSSGKGKFEKRPQSKSFSSQKNPNKIVFDDSE</sequence>
<dbReference type="SUPFAM" id="SSF54928">
    <property type="entry name" value="RNA-binding domain, RBD"/>
    <property type="match status" value="2"/>
</dbReference>
<dbReference type="OrthoDB" id="275748at2759"/>
<reference evidence="6" key="1">
    <citation type="submission" date="2011-05" db="EMBL/GenBank/DDBJ databases">
        <title>The genome sequence of Vittaforma corneae strain ATCC 50505.</title>
        <authorList>
            <consortium name="The Broad Institute Genome Sequencing Platform"/>
            <person name="Cuomo C."/>
            <person name="Didier E."/>
            <person name="Bowers L."/>
            <person name="Young S.K."/>
            <person name="Zeng Q."/>
            <person name="Gargeya S."/>
            <person name="Fitzgerald M."/>
            <person name="Haas B."/>
            <person name="Abouelleil A."/>
            <person name="Alvarado L."/>
            <person name="Arachchi H.M."/>
            <person name="Berlin A."/>
            <person name="Chapman S.B."/>
            <person name="Gearin G."/>
            <person name="Goldberg J."/>
            <person name="Griggs A."/>
            <person name="Gujja S."/>
            <person name="Hansen M."/>
            <person name="Heiman D."/>
            <person name="Howarth C."/>
            <person name="Larimer J."/>
            <person name="Lui A."/>
            <person name="MacDonald P.J.P."/>
            <person name="McCowen C."/>
            <person name="Montmayeur A."/>
            <person name="Murphy C."/>
            <person name="Neiman D."/>
            <person name="Pearson M."/>
            <person name="Priest M."/>
            <person name="Roberts A."/>
            <person name="Saif S."/>
            <person name="Shea T."/>
            <person name="Sisk P."/>
            <person name="Stolte C."/>
            <person name="Sykes S."/>
            <person name="Wortman J."/>
            <person name="Nusbaum C."/>
            <person name="Birren B."/>
        </authorList>
    </citation>
    <scope>NUCLEOTIDE SEQUENCE [LARGE SCALE GENOMIC DNA]</scope>
    <source>
        <strain evidence="6">ATCC 50505</strain>
    </source>
</reference>
<dbReference type="Proteomes" id="UP000011082">
    <property type="component" value="Unassembled WGS sequence"/>
</dbReference>
<dbReference type="Gene3D" id="3.30.70.330">
    <property type="match status" value="2"/>
</dbReference>
<feature type="domain" description="RRM" evidence="4">
    <location>
        <begin position="94"/>
        <end position="171"/>
    </location>
</feature>
<evidence type="ECO:0000313" key="6">
    <source>
        <dbReference type="Proteomes" id="UP000011082"/>
    </source>
</evidence>
<dbReference type="InterPro" id="IPR035979">
    <property type="entry name" value="RBD_domain_sf"/>
</dbReference>
<feature type="domain" description="RRM" evidence="4">
    <location>
        <begin position="178"/>
        <end position="255"/>
    </location>
</feature>
<feature type="compositionally biased region" description="Basic and acidic residues" evidence="3">
    <location>
        <begin position="254"/>
        <end position="269"/>
    </location>
</feature>
<feature type="region of interest" description="Disordered" evidence="3">
    <location>
        <begin position="254"/>
        <end position="344"/>
    </location>
</feature>
<dbReference type="PANTHER" id="PTHR48027">
    <property type="entry name" value="HETEROGENEOUS NUCLEAR RIBONUCLEOPROTEIN 87F-RELATED"/>
    <property type="match status" value="1"/>
</dbReference>
<evidence type="ECO:0000256" key="2">
    <source>
        <dbReference type="PROSITE-ProRule" id="PRU00176"/>
    </source>
</evidence>
<dbReference type="STRING" id="993615.L2GMX2"/>
<protein>
    <recommendedName>
        <fullName evidence="4">RRM domain-containing protein</fullName>
    </recommendedName>
</protein>
<dbReference type="InParanoid" id="L2GMX2"/>
<dbReference type="GO" id="GO:0003723">
    <property type="term" value="F:RNA binding"/>
    <property type="evidence" value="ECO:0007669"/>
    <property type="project" value="UniProtKB-UniRule"/>
</dbReference>
<dbReference type="FunCoup" id="L2GMX2">
    <property type="interactions" value="75"/>
</dbReference>
<feature type="region of interest" description="Disordered" evidence="3">
    <location>
        <begin position="1"/>
        <end position="92"/>
    </location>
</feature>
<gene>
    <name evidence="5" type="ORF">VICG_01280</name>
</gene>
<keyword evidence="1 2" id="KW-0694">RNA-binding</keyword>
<evidence type="ECO:0000256" key="1">
    <source>
        <dbReference type="ARBA" id="ARBA00022884"/>
    </source>
</evidence>
<dbReference type="RefSeq" id="XP_007604726.1">
    <property type="nucleotide sequence ID" value="XM_007604664.1"/>
</dbReference>